<organism evidence="3 4">
    <name type="scientific">Hebeloma cylindrosporum</name>
    <dbReference type="NCBI Taxonomy" id="76867"/>
    <lineage>
        <taxon>Eukaryota</taxon>
        <taxon>Fungi</taxon>
        <taxon>Dikarya</taxon>
        <taxon>Basidiomycota</taxon>
        <taxon>Agaricomycotina</taxon>
        <taxon>Agaricomycetes</taxon>
        <taxon>Agaricomycetidae</taxon>
        <taxon>Agaricales</taxon>
        <taxon>Agaricineae</taxon>
        <taxon>Hymenogastraceae</taxon>
        <taxon>Hebeloma</taxon>
    </lineage>
</organism>
<dbReference type="EMBL" id="KN831797">
    <property type="protein sequence ID" value="KIM37423.1"/>
    <property type="molecule type" value="Genomic_DNA"/>
</dbReference>
<reference evidence="3 4" key="1">
    <citation type="submission" date="2014-04" db="EMBL/GenBank/DDBJ databases">
        <authorList>
            <consortium name="DOE Joint Genome Institute"/>
            <person name="Kuo A."/>
            <person name="Gay G."/>
            <person name="Dore J."/>
            <person name="Kohler A."/>
            <person name="Nagy L.G."/>
            <person name="Floudas D."/>
            <person name="Copeland A."/>
            <person name="Barry K.W."/>
            <person name="Cichocki N."/>
            <person name="Veneault-Fourrey C."/>
            <person name="LaButti K."/>
            <person name="Lindquist E.A."/>
            <person name="Lipzen A."/>
            <person name="Lundell T."/>
            <person name="Morin E."/>
            <person name="Murat C."/>
            <person name="Sun H."/>
            <person name="Tunlid A."/>
            <person name="Henrissat B."/>
            <person name="Grigoriev I.V."/>
            <person name="Hibbett D.S."/>
            <person name="Martin F."/>
            <person name="Nordberg H.P."/>
            <person name="Cantor M.N."/>
            <person name="Hua S.X."/>
        </authorList>
    </citation>
    <scope>NUCLEOTIDE SEQUENCE [LARGE SCALE GENOMIC DNA]</scope>
    <source>
        <strain evidence="4">h7</strain>
    </source>
</reference>
<evidence type="ECO:0000256" key="2">
    <source>
        <dbReference type="SAM" id="SignalP"/>
    </source>
</evidence>
<evidence type="ECO:0000313" key="3">
    <source>
        <dbReference type="EMBL" id="KIM37423.1"/>
    </source>
</evidence>
<dbReference type="Proteomes" id="UP000053424">
    <property type="component" value="Unassembled WGS sequence"/>
</dbReference>
<sequence length="138" mass="13058">MQSFALVGLLAALFSTAAAARISSNATVGGQPTPLVSSSGITFTVAPTVAFPSGTGVPYPLPTVGHGSGAPVYICYPIDPSTVPAPYPGTPSNATVPAGPPISSTGVAIPGGPATSSIGATVPAGPATSSSAGPITIA</sequence>
<feature type="chain" id="PRO_5002174225" evidence="2">
    <location>
        <begin position="20"/>
        <end position="138"/>
    </location>
</feature>
<gene>
    <name evidence="3" type="ORF">M413DRAFT_274238</name>
</gene>
<accession>A0A0C2XHS3</accession>
<evidence type="ECO:0000256" key="1">
    <source>
        <dbReference type="SAM" id="MobiDB-lite"/>
    </source>
</evidence>
<reference evidence="4" key="2">
    <citation type="submission" date="2015-01" db="EMBL/GenBank/DDBJ databases">
        <title>Evolutionary Origins and Diversification of the Mycorrhizal Mutualists.</title>
        <authorList>
            <consortium name="DOE Joint Genome Institute"/>
            <consortium name="Mycorrhizal Genomics Consortium"/>
            <person name="Kohler A."/>
            <person name="Kuo A."/>
            <person name="Nagy L.G."/>
            <person name="Floudas D."/>
            <person name="Copeland A."/>
            <person name="Barry K.W."/>
            <person name="Cichocki N."/>
            <person name="Veneault-Fourrey C."/>
            <person name="LaButti K."/>
            <person name="Lindquist E.A."/>
            <person name="Lipzen A."/>
            <person name="Lundell T."/>
            <person name="Morin E."/>
            <person name="Murat C."/>
            <person name="Riley R."/>
            <person name="Ohm R."/>
            <person name="Sun H."/>
            <person name="Tunlid A."/>
            <person name="Henrissat B."/>
            <person name="Grigoriev I.V."/>
            <person name="Hibbett D.S."/>
            <person name="Martin F."/>
        </authorList>
    </citation>
    <scope>NUCLEOTIDE SEQUENCE [LARGE SCALE GENOMIC DNA]</scope>
    <source>
        <strain evidence="4">h7</strain>
    </source>
</reference>
<protein>
    <submittedName>
        <fullName evidence="3">Uncharacterized protein</fullName>
    </submittedName>
</protein>
<dbReference type="AlphaFoldDB" id="A0A0C2XHS3"/>
<keyword evidence="2" id="KW-0732">Signal</keyword>
<feature type="region of interest" description="Disordered" evidence="1">
    <location>
        <begin position="119"/>
        <end position="138"/>
    </location>
</feature>
<feature type="compositionally biased region" description="Polar residues" evidence="1">
    <location>
        <begin position="127"/>
        <end position="138"/>
    </location>
</feature>
<evidence type="ECO:0000313" key="4">
    <source>
        <dbReference type="Proteomes" id="UP000053424"/>
    </source>
</evidence>
<keyword evidence="4" id="KW-1185">Reference proteome</keyword>
<proteinExistence type="predicted"/>
<feature type="signal peptide" evidence="2">
    <location>
        <begin position="1"/>
        <end position="19"/>
    </location>
</feature>
<name>A0A0C2XHS3_HEBCY</name>
<dbReference type="HOGENOM" id="CLU_1855514_0_0_1"/>